<reference evidence="1 2" key="1">
    <citation type="journal article" date="2019" name="Sci. Rep.">
        <title>Orb-weaving spider Araneus ventricosus genome elucidates the spidroin gene catalogue.</title>
        <authorList>
            <person name="Kono N."/>
            <person name="Nakamura H."/>
            <person name="Ohtoshi R."/>
            <person name="Moran D.A.P."/>
            <person name="Shinohara A."/>
            <person name="Yoshida Y."/>
            <person name="Fujiwara M."/>
            <person name="Mori M."/>
            <person name="Tomita M."/>
            <person name="Arakawa K."/>
        </authorList>
    </citation>
    <scope>NUCLEOTIDE SEQUENCE [LARGE SCALE GENOMIC DNA]</scope>
</reference>
<protein>
    <submittedName>
        <fullName evidence="1">Uncharacterized protein</fullName>
    </submittedName>
</protein>
<proteinExistence type="predicted"/>
<evidence type="ECO:0000313" key="2">
    <source>
        <dbReference type="Proteomes" id="UP000499080"/>
    </source>
</evidence>
<dbReference type="OrthoDB" id="6775274at2759"/>
<dbReference type="Proteomes" id="UP000499080">
    <property type="component" value="Unassembled WGS sequence"/>
</dbReference>
<organism evidence="1 2">
    <name type="scientific">Araneus ventricosus</name>
    <name type="common">Orbweaver spider</name>
    <name type="synonym">Epeira ventricosa</name>
    <dbReference type="NCBI Taxonomy" id="182803"/>
    <lineage>
        <taxon>Eukaryota</taxon>
        <taxon>Metazoa</taxon>
        <taxon>Ecdysozoa</taxon>
        <taxon>Arthropoda</taxon>
        <taxon>Chelicerata</taxon>
        <taxon>Arachnida</taxon>
        <taxon>Araneae</taxon>
        <taxon>Araneomorphae</taxon>
        <taxon>Entelegynae</taxon>
        <taxon>Araneoidea</taxon>
        <taxon>Araneidae</taxon>
        <taxon>Araneus</taxon>
    </lineage>
</organism>
<evidence type="ECO:0000313" key="1">
    <source>
        <dbReference type="EMBL" id="GBM29623.1"/>
    </source>
</evidence>
<name>A0A4Y2EK57_ARAVE</name>
<dbReference type="EMBL" id="BGPR01000640">
    <property type="protein sequence ID" value="GBM29623.1"/>
    <property type="molecule type" value="Genomic_DNA"/>
</dbReference>
<dbReference type="AlphaFoldDB" id="A0A4Y2EK57"/>
<keyword evidence="2" id="KW-1185">Reference proteome</keyword>
<gene>
    <name evidence="1" type="ORF">AVEN_130098_1</name>
</gene>
<sequence>MGHIGIAGNEAADRAAKRASEKSAIDIHLGTPLRSLKTTLRRILLSEWQSTWDNDGTKGRFTHNILRDVKTSRCIDNIYLSQILTNHGLYPHYLKRFNLRNCNCRCGKDMQDGILHYFFVCPLFHHIRTNIQHDTPVTKIISTPKLATEAKTILKEIYMHQQDVFEFFV</sequence>
<accession>A0A4Y2EK57</accession>
<comment type="caution">
    <text evidence="1">The sequence shown here is derived from an EMBL/GenBank/DDBJ whole genome shotgun (WGS) entry which is preliminary data.</text>
</comment>